<name>A0A543DL73_9PSEU</name>
<proteinExistence type="predicted"/>
<feature type="domain" description="HTH lacI-type" evidence="4">
    <location>
        <begin position="4"/>
        <end position="58"/>
    </location>
</feature>
<dbReference type="SUPFAM" id="SSF47413">
    <property type="entry name" value="lambda repressor-like DNA-binding domains"/>
    <property type="match status" value="1"/>
</dbReference>
<gene>
    <name evidence="5" type="ORF">FB558_5860</name>
</gene>
<evidence type="ECO:0000256" key="3">
    <source>
        <dbReference type="ARBA" id="ARBA00023163"/>
    </source>
</evidence>
<reference evidence="5 6" key="1">
    <citation type="submission" date="2019-06" db="EMBL/GenBank/DDBJ databases">
        <title>Sequencing the genomes of 1000 actinobacteria strains.</title>
        <authorList>
            <person name="Klenk H.-P."/>
        </authorList>
    </citation>
    <scope>NUCLEOTIDE SEQUENCE [LARGE SCALE GENOMIC DNA]</scope>
    <source>
        <strain evidence="5 6">DSM 45301</strain>
    </source>
</reference>
<evidence type="ECO:0000313" key="6">
    <source>
        <dbReference type="Proteomes" id="UP000315677"/>
    </source>
</evidence>
<dbReference type="PROSITE" id="PS50932">
    <property type="entry name" value="HTH_LACI_2"/>
    <property type="match status" value="1"/>
</dbReference>
<evidence type="ECO:0000259" key="4">
    <source>
        <dbReference type="PROSITE" id="PS50932"/>
    </source>
</evidence>
<sequence>MRRSSLKDVATRAGVSVMTVSKVVNNHAGVAPETRAKVERAVRELQYRPNLAARNLRRGRSGHIALAVPDIAIPYFAELSRKIAVAAAAHGLSVLIDQTGGQRAHEQLAISDARAQLVDGVVLFPSGLRPDDLADRRGGVPVVLLGGRADRSTDHVVIDNVGAGREATAHLLGLGRRRIAAIGPNKEYPGGLPHTRLEGYRLALRDAGLEPDPELEVVAPAYHRADGAAAMQQLITAQPDIDAVFCFTDLLAVGAIKTLHRLGRRVPEDVAVVGFDDMEEGHFHTPALTSIAPDKEQIAAGAVDLLVRRLGATEHASPRAVQAAYRLVVRGSSDPHSSDR</sequence>
<evidence type="ECO:0000256" key="2">
    <source>
        <dbReference type="ARBA" id="ARBA00023125"/>
    </source>
</evidence>
<keyword evidence="6" id="KW-1185">Reference proteome</keyword>
<dbReference type="Gene3D" id="3.40.50.2300">
    <property type="match status" value="2"/>
</dbReference>
<dbReference type="GO" id="GO:0000976">
    <property type="term" value="F:transcription cis-regulatory region binding"/>
    <property type="evidence" value="ECO:0007669"/>
    <property type="project" value="TreeGrafter"/>
</dbReference>
<dbReference type="Gene3D" id="1.10.260.40">
    <property type="entry name" value="lambda repressor-like DNA-binding domains"/>
    <property type="match status" value="1"/>
</dbReference>
<dbReference type="EMBL" id="VFPA01000003">
    <property type="protein sequence ID" value="TQM10078.1"/>
    <property type="molecule type" value="Genomic_DNA"/>
</dbReference>
<keyword evidence="3" id="KW-0804">Transcription</keyword>
<comment type="caution">
    <text evidence="5">The sequence shown here is derived from an EMBL/GenBank/DDBJ whole genome shotgun (WGS) entry which is preliminary data.</text>
</comment>
<dbReference type="GO" id="GO:0003700">
    <property type="term" value="F:DNA-binding transcription factor activity"/>
    <property type="evidence" value="ECO:0007669"/>
    <property type="project" value="TreeGrafter"/>
</dbReference>
<keyword evidence="2" id="KW-0238">DNA-binding</keyword>
<dbReference type="AlphaFoldDB" id="A0A543DL73"/>
<dbReference type="Pfam" id="PF13377">
    <property type="entry name" value="Peripla_BP_3"/>
    <property type="match status" value="1"/>
</dbReference>
<accession>A0A543DL73</accession>
<dbReference type="CDD" id="cd01392">
    <property type="entry name" value="HTH_LacI"/>
    <property type="match status" value="1"/>
</dbReference>
<dbReference type="PROSITE" id="PS00356">
    <property type="entry name" value="HTH_LACI_1"/>
    <property type="match status" value="1"/>
</dbReference>
<dbReference type="CDD" id="cd06267">
    <property type="entry name" value="PBP1_LacI_sugar_binding-like"/>
    <property type="match status" value="1"/>
</dbReference>
<dbReference type="SMART" id="SM00354">
    <property type="entry name" value="HTH_LACI"/>
    <property type="match status" value="1"/>
</dbReference>
<dbReference type="InterPro" id="IPR046335">
    <property type="entry name" value="LacI/GalR-like_sensor"/>
</dbReference>
<dbReference type="PANTHER" id="PTHR30146">
    <property type="entry name" value="LACI-RELATED TRANSCRIPTIONAL REPRESSOR"/>
    <property type="match status" value="1"/>
</dbReference>
<organism evidence="5 6">
    <name type="scientific">Pseudonocardia kunmingensis</name>
    <dbReference type="NCBI Taxonomy" id="630975"/>
    <lineage>
        <taxon>Bacteria</taxon>
        <taxon>Bacillati</taxon>
        <taxon>Actinomycetota</taxon>
        <taxon>Actinomycetes</taxon>
        <taxon>Pseudonocardiales</taxon>
        <taxon>Pseudonocardiaceae</taxon>
        <taxon>Pseudonocardia</taxon>
    </lineage>
</organism>
<dbReference type="RefSeq" id="WP_211366895.1">
    <property type="nucleotide sequence ID" value="NZ_VFPA01000003.1"/>
</dbReference>
<dbReference type="InterPro" id="IPR000843">
    <property type="entry name" value="HTH_LacI"/>
</dbReference>
<dbReference type="Pfam" id="PF00356">
    <property type="entry name" value="LacI"/>
    <property type="match status" value="1"/>
</dbReference>
<keyword evidence="1" id="KW-0805">Transcription regulation</keyword>
<dbReference type="Proteomes" id="UP000315677">
    <property type="component" value="Unassembled WGS sequence"/>
</dbReference>
<evidence type="ECO:0000256" key="1">
    <source>
        <dbReference type="ARBA" id="ARBA00023015"/>
    </source>
</evidence>
<dbReference type="InterPro" id="IPR010982">
    <property type="entry name" value="Lambda_DNA-bd_dom_sf"/>
</dbReference>
<evidence type="ECO:0000313" key="5">
    <source>
        <dbReference type="EMBL" id="TQM10078.1"/>
    </source>
</evidence>
<protein>
    <submittedName>
        <fullName evidence="5">LacI family transcriptional regulator</fullName>
    </submittedName>
</protein>
<dbReference type="PANTHER" id="PTHR30146:SF153">
    <property type="entry name" value="LACTOSE OPERON REPRESSOR"/>
    <property type="match status" value="1"/>
</dbReference>
<dbReference type="SUPFAM" id="SSF53822">
    <property type="entry name" value="Periplasmic binding protein-like I"/>
    <property type="match status" value="1"/>
</dbReference>
<dbReference type="InterPro" id="IPR028082">
    <property type="entry name" value="Peripla_BP_I"/>
</dbReference>